<dbReference type="PIR" id="T11002">
    <property type="entry name" value="T11002"/>
</dbReference>
<accession>O33134</accession>
<proteinExistence type="predicted"/>
<reference evidence="2" key="3">
    <citation type="submission" date="1997-09" db="EMBL/GenBank/DDBJ databases">
        <authorList>
            <person name="Parkhill J."/>
            <person name="Barrell B.G."/>
            <person name="Rajandream M.A."/>
        </authorList>
    </citation>
    <scope>NUCLEOTIDE SEQUENCE</scope>
</reference>
<reference evidence="2" key="2">
    <citation type="submission" date="1997-09" db="EMBL/GenBank/DDBJ databases">
        <authorList>
            <person name="Seeger K."/>
            <person name="Harris D."/>
        </authorList>
    </citation>
    <scope>NUCLEOTIDE SEQUENCE</scope>
</reference>
<feature type="compositionally biased region" description="Low complexity" evidence="1">
    <location>
        <begin position="1"/>
        <end position="19"/>
    </location>
</feature>
<dbReference type="AlphaFoldDB" id="O33134"/>
<gene>
    <name evidence="2" type="primary">MLCL536.10</name>
</gene>
<sequence length="224" mass="24273">MKAVGTRSTSTGATADSTGPRWHTGVKHGPEHIGPPLAAPNRRHQHRRAGKQTQMNLPLACRQATITTTETSPTPNRASSCCTVAVLWSSISFAFYMTDPDDSPDSSGVAEPEIIKLLSTLGCPKRDQPNNDLPSVAQRTSHVQPDGVRTAHRLCPASTIHTSGTSMTSPEVCTRPTTLNHHRPIRTSWLSGTRTCERSRGYRHNLFYRGASLTSPMQAGPASR</sequence>
<evidence type="ECO:0000313" key="2">
    <source>
        <dbReference type="EMBL" id="CAB16153.1"/>
    </source>
</evidence>
<reference evidence="2" key="1">
    <citation type="journal article" date="1993" name="Mol. Microbiol.">
        <title>Use of an ordered cosmid library to deduce the genomic organization of Mycobacterium leprae.</title>
        <authorList>
            <person name="Eiglmeier K."/>
            <person name="Honore N."/>
            <person name="Woods S.A."/>
            <person name="Caudron B."/>
            <person name="Cole S.T."/>
        </authorList>
    </citation>
    <scope>NUCLEOTIDE SEQUENCE</scope>
</reference>
<protein>
    <submittedName>
        <fullName evidence="2">Uncharacterized protein</fullName>
    </submittedName>
</protein>
<feature type="region of interest" description="Disordered" evidence="1">
    <location>
        <begin position="159"/>
        <end position="178"/>
    </location>
</feature>
<feature type="region of interest" description="Disordered" evidence="1">
    <location>
        <begin position="1"/>
        <end position="38"/>
    </location>
</feature>
<evidence type="ECO:0000256" key="1">
    <source>
        <dbReference type="SAM" id="MobiDB-lite"/>
    </source>
</evidence>
<dbReference type="EMBL" id="Z99125">
    <property type="protein sequence ID" value="CAB16153.1"/>
    <property type="molecule type" value="Genomic_DNA"/>
</dbReference>
<feature type="compositionally biased region" description="Polar residues" evidence="1">
    <location>
        <begin position="130"/>
        <end position="143"/>
    </location>
</feature>
<organism evidence="2">
    <name type="scientific">Mycobacterium leprae</name>
    <dbReference type="NCBI Taxonomy" id="1769"/>
    <lineage>
        <taxon>Bacteria</taxon>
        <taxon>Bacillati</taxon>
        <taxon>Actinomycetota</taxon>
        <taxon>Actinomycetes</taxon>
        <taxon>Mycobacteriales</taxon>
        <taxon>Mycobacteriaceae</taxon>
        <taxon>Mycobacterium</taxon>
    </lineage>
</organism>
<feature type="region of interest" description="Disordered" evidence="1">
    <location>
        <begin position="125"/>
        <end position="147"/>
    </location>
</feature>
<name>O33134_MYCLR</name>